<feature type="non-terminal residue" evidence="1">
    <location>
        <position position="1"/>
    </location>
</feature>
<evidence type="ECO:0000313" key="2">
    <source>
        <dbReference type="Proteomes" id="UP000257109"/>
    </source>
</evidence>
<proteinExistence type="predicted"/>
<evidence type="ECO:0000313" key="1">
    <source>
        <dbReference type="EMBL" id="RDX63036.1"/>
    </source>
</evidence>
<organism evidence="1 2">
    <name type="scientific">Mucuna pruriens</name>
    <name type="common">Velvet bean</name>
    <name type="synonym">Dolichos pruriens</name>
    <dbReference type="NCBI Taxonomy" id="157652"/>
    <lineage>
        <taxon>Eukaryota</taxon>
        <taxon>Viridiplantae</taxon>
        <taxon>Streptophyta</taxon>
        <taxon>Embryophyta</taxon>
        <taxon>Tracheophyta</taxon>
        <taxon>Spermatophyta</taxon>
        <taxon>Magnoliopsida</taxon>
        <taxon>eudicotyledons</taxon>
        <taxon>Gunneridae</taxon>
        <taxon>Pentapetalae</taxon>
        <taxon>rosids</taxon>
        <taxon>fabids</taxon>
        <taxon>Fabales</taxon>
        <taxon>Fabaceae</taxon>
        <taxon>Papilionoideae</taxon>
        <taxon>50 kb inversion clade</taxon>
        <taxon>NPAAA clade</taxon>
        <taxon>indigoferoid/millettioid clade</taxon>
        <taxon>Phaseoleae</taxon>
        <taxon>Mucuna</taxon>
    </lineage>
</organism>
<name>A0A371EAG9_MUCPR</name>
<protein>
    <submittedName>
        <fullName evidence="1">Uncharacterized protein</fullName>
    </submittedName>
</protein>
<dbReference type="Proteomes" id="UP000257109">
    <property type="component" value="Unassembled WGS sequence"/>
</dbReference>
<reference evidence="1" key="1">
    <citation type="submission" date="2018-05" db="EMBL/GenBank/DDBJ databases">
        <title>Draft genome of Mucuna pruriens seed.</title>
        <authorList>
            <person name="Nnadi N.E."/>
            <person name="Vos R."/>
            <person name="Hasami M.H."/>
            <person name="Devisetty U.K."/>
            <person name="Aguiy J.C."/>
        </authorList>
    </citation>
    <scope>NUCLEOTIDE SEQUENCE [LARGE SCALE GENOMIC DNA]</scope>
    <source>
        <strain evidence="1">JCA_2017</strain>
    </source>
</reference>
<sequence>MVGFINRARAKAILILQPPEKSRVFFACICLLKPRPNKISAARFSAVDASMASNRSSRQPIAVSKVDFPHPFKPSKP</sequence>
<dbReference type="AlphaFoldDB" id="A0A371EAG9"/>
<comment type="caution">
    <text evidence="1">The sequence shown here is derived from an EMBL/GenBank/DDBJ whole genome shotgun (WGS) entry which is preliminary data.</text>
</comment>
<gene>
    <name evidence="1" type="ORF">CR513_58577</name>
</gene>
<dbReference type="EMBL" id="QJKJ01015118">
    <property type="protein sequence ID" value="RDX63036.1"/>
    <property type="molecule type" value="Genomic_DNA"/>
</dbReference>
<keyword evidence="2" id="KW-1185">Reference proteome</keyword>
<accession>A0A371EAG9</accession>